<protein>
    <submittedName>
        <fullName evidence="1">Uncharacterized protein</fullName>
    </submittedName>
</protein>
<organism evidence="1 2">
    <name type="scientific">Granulicella aggregans</name>
    <dbReference type="NCBI Taxonomy" id="474949"/>
    <lineage>
        <taxon>Bacteria</taxon>
        <taxon>Pseudomonadati</taxon>
        <taxon>Acidobacteriota</taxon>
        <taxon>Terriglobia</taxon>
        <taxon>Terriglobales</taxon>
        <taxon>Acidobacteriaceae</taxon>
        <taxon>Granulicella</taxon>
    </lineage>
</organism>
<comment type="caution">
    <text evidence="1">The sequence shown here is derived from an EMBL/GenBank/DDBJ whole genome shotgun (WGS) entry which is preliminary data.</text>
</comment>
<proteinExistence type="predicted"/>
<evidence type="ECO:0000313" key="2">
    <source>
        <dbReference type="Proteomes" id="UP000540989"/>
    </source>
</evidence>
<dbReference type="AlphaFoldDB" id="A0A7W8E7B8"/>
<keyword evidence="2" id="KW-1185">Reference proteome</keyword>
<gene>
    <name evidence="1" type="ORF">HDF16_005985</name>
</gene>
<reference evidence="1 2" key="1">
    <citation type="submission" date="2020-08" db="EMBL/GenBank/DDBJ databases">
        <title>Genomic Encyclopedia of Type Strains, Phase IV (KMG-V): Genome sequencing to study the core and pangenomes of soil and plant-associated prokaryotes.</title>
        <authorList>
            <person name="Whitman W."/>
        </authorList>
    </citation>
    <scope>NUCLEOTIDE SEQUENCE [LARGE SCALE GENOMIC DNA]</scope>
    <source>
        <strain evidence="1 2">M8UP14</strain>
    </source>
</reference>
<dbReference type="EMBL" id="JACHIP010000033">
    <property type="protein sequence ID" value="MBB5061249.1"/>
    <property type="molecule type" value="Genomic_DNA"/>
</dbReference>
<name>A0A7W8E7B8_9BACT</name>
<sequence>MYPEYSRLNLPTWIVGPGVGGGSISERPADMLKVWPEREPIIRQQPATLKVMIDEIIERHCG</sequence>
<dbReference type="Proteomes" id="UP000540989">
    <property type="component" value="Unassembled WGS sequence"/>
</dbReference>
<accession>A0A7W8E7B8</accession>
<evidence type="ECO:0000313" key="1">
    <source>
        <dbReference type="EMBL" id="MBB5061249.1"/>
    </source>
</evidence>